<keyword evidence="1" id="KW-0732">Signal</keyword>
<dbReference type="RefSeq" id="WP_024533148.1">
    <property type="nucleotide sequence ID" value="NZ_AP018400.1"/>
</dbReference>
<protein>
    <recommendedName>
        <fullName evidence="4">Lipocalin-like domain-containing protein</fullName>
    </recommendedName>
</protein>
<reference evidence="2 3" key="1">
    <citation type="journal article" date="2018" name="Genome Biol. Evol.">
        <title>Complete Genome Sequence of Streptococcus ruminantium sp. nov. GUT-187T (=DSM 104980T =JCM 31869T), the Type Strain of S. ruminantium, and Comparison with Genome Sequences of Streptococcus suis Strains.</title>
        <authorList>
            <person name="Tohya M."/>
            <person name="Sekizaki T."/>
            <person name="Miyoshi-Akiyama T."/>
        </authorList>
    </citation>
    <scope>NUCLEOTIDE SEQUENCE [LARGE SCALE GENOMIC DNA]</scope>
    <source>
        <strain evidence="2 3">GUT187T</strain>
    </source>
</reference>
<dbReference type="PROSITE" id="PS51257">
    <property type="entry name" value="PROKAR_LIPOPROTEIN"/>
    <property type="match status" value="1"/>
</dbReference>
<proteinExistence type="predicted"/>
<dbReference type="KEGG" id="srq:SR187_7950"/>
<dbReference type="AlphaFoldDB" id="A0A2Z5U4Z4"/>
<sequence length="118" mass="13000">MMKKIVKLFGILVCILIIAACTSKTSSTAWLEGNWQSEEWSVIYTFKESEKGWIISGGDTVLTEGASLTQNEEGWVLTDSSGATFHIKKIEENRISFQQVASTGTLGTTTSVEFTKLK</sequence>
<feature type="signal peptide" evidence="1">
    <location>
        <begin position="1"/>
        <end position="19"/>
    </location>
</feature>
<gene>
    <name evidence="2" type="ORF">SR187_7950</name>
</gene>
<dbReference type="OrthoDB" id="2237500at2"/>
<dbReference type="EMBL" id="AP018400">
    <property type="protein sequence ID" value="BBA93193.1"/>
    <property type="molecule type" value="Genomic_DNA"/>
</dbReference>
<dbReference type="Proteomes" id="UP000269331">
    <property type="component" value="Chromosome"/>
</dbReference>
<evidence type="ECO:0000313" key="2">
    <source>
        <dbReference type="EMBL" id="BBA93193.1"/>
    </source>
</evidence>
<organism evidence="2 3">
    <name type="scientific">Streptococcus ruminantium</name>
    <dbReference type="NCBI Taxonomy" id="1917441"/>
    <lineage>
        <taxon>Bacteria</taxon>
        <taxon>Bacillati</taxon>
        <taxon>Bacillota</taxon>
        <taxon>Bacilli</taxon>
        <taxon>Lactobacillales</taxon>
        <taxon>Streptococcaceae</taxon>
        <taxon>Streptococcus</taxon>
    </lineage>
</organism>
<feature type="chain" id="PRO_5039353807" description="Lipocalin-like domain-containing protein" evidence="1">
    <location>
        <begin position="20"/>
        <end position="118"/>
    </location>
</feature>
<evidence type="ECO:0000256" key="1">
    <source>
        <dbReference type="SAM" id="SignalP"/>
    </source>
</evidence>
<evidence type="ECO:0008006" key="4">
    <source>
        <dbReference type="Google" id="ProtNLM"/>
    </source>
</evidence>
<name>A0A2Z5U4Z4_9STRE</name>
<accession>A0A2Z5U4Z4</accession>
<evidence type="ECO:0000313" key="3">
    <source>
        <dbReference type="Proteomes" id="UP000269331"/>
    </source>
</evidence>
<dbReference type="GeneID" id="52230111"/>